<evidence type="ECO:0000313" key="8">
    <source>
        <dbReference type="Proteomes" id="UP000266313"/>
    </source>
</evidence>
<dbReference type="GO" id="GO:0016020">
    <property type="term" value="C:membrane"/>
    <property type="evidence" value="ECO:0007669"/>
    <property type="project" value="UniProtKB-SubCell"/>
</dbReference>
<reference evidence="7 8" key="1">
    <citation type="submission" date="2016-12" db="EMBL/GenBank/DDBJ databases">
        <title>Genome sequencing of Methylocaldum marinum.</title>
        <authorList>
            <person name="Takeuchi M."/>
            <person name="Kamagata Y."/>
            <person name="Hiraoka S."/>
            <person name="Oshima K."/>
            <person name="Hattori M."/>
            <person name="Iwasaki W."/>
        </authorList>
    </citation>
    <scope>NUCLEOTIDE SEQUENCE [LARGE SCALE GENOMIC DNA]</scope>
    <source>
        <strain evidence="7 8">S8</strain>
    </source>
</reference>
<evidence type="ECO:0000256" key="2">
    <source>
        <dbReference type="ARBA" id="ARBA00022692"/>
    </source>
</evidence>
<feature type="transmembrane region" description="Helical" evidence="5">
    <location>
        <begin position="142"/>
        <end position="166"/>
    </location>
</feature>
<dbReference type="Proteomes" id="UP000266313">
    <property type="component" value="Chromosome"/>
</dbReference>
<dbReference type="Pfam" id="PF12698">
    <property type="entry name" value="ABC2_membrane_3"/>
    <property type="match status" value="1"/>
</dbReference>
<name>A0A250KLP8_9GAMM</name>
<keyword evidence="3 5" id="KW-1133">Transmembrane helix</keyword>
<evidence type="ECO:0000259" key="6">
    <source>
        <dbReference type="Pfam" id="PF12698"/>
    </source>
</evidence>
<evidence type="ECO:0000256" key="3">
    <source>
        <dbReference type="ARBA" id="ARBA00022989"/>
    </source>
</evidence>
<comment type="subcellular location">
    <subcellularLocation>
        <location evidence="1">Membrane</location>
        <topology evidence="1">Multi-pass membrane protein</topology>
    </subcellularLocation>
</comment>
<dbReference type="EMBL" id="AP017928">
    <property type="protein sequence ID" value="BBA32502.1"/>
    <property type="molecule type" value="Genomic_DNA"/>
</dbReference>
<evidence type="ECO:0000256" key="4">
    <source>
        <dbReference type="ARBA" id="ARBA00023136"/>
    </source>
</evidence>
<keyword evidence="4 5" id="KW-0472">Membrane</keyword>
<evidence type="ECO:0000313" key="7">
    <source>
        <dbReference type="EMBL" id="BBA32502.1"/>
    </source>
</evidence>
<organism evidence="7 8">
    <name type="scientific">Methylocaldum marinum</name>
    <dbReference type="NCBI Taxonomy" id="1432792"/>
    <lineage>
        <taxon>Bacteria</taxon>
        <taxon>Pseudomonadati</taxon>
        <taxon>Pseudomonadota</taxon>
        <taxon>Gammaproteobacteria</taxon>
        <taxon>Methylococcales</taxon>
        <taxon>Methylococcaceae</taxon>
        <taxon>Methylocaldum</taxon>
    </lineage>
</organism>
<dbReference type="GO" id="GO:0140359">
    <property type="term" value="F:ABC-type transporter activity"/>
    <property type="evidence" value="ECO:0007669"/>
    <property type="project" value="InterPro"/>
</dbReference>
<gene>
    <name evidence="7" type="ORF">sS8_0537</name>
</gene>
<sequence>MMAFVIAGRELRTLFLSPLAWSILGVIQIILGYMFLAQLDYYVMLQARIAGMEDAPGITDLIAVPLFGNAGVILLLVTPLLTMRLISEERRNRTLSLLFTAPVSMTEIILGKYLGVFAFLLIMVAMIVLMPLSLLAGGGLDMGKLAACVIALVLLLAGFAAVGLYMSALASQPTIAAISTFGALLLLWILDWTGNSAGGVLEYLSLLRHYESLLKGLVSTTDLVYFLLFTLTFLVLSVHRLDNDRLQK</sequence>
<dbReference type="RefSeq" id="WP_119628282.1">
    <property type="nucleotide sequence ID" value="NZ_AP017928.1"/>
</dbReference>
<feature type="transmembrane region" description="Helical" evidence="5">
    <location>
        <begin position="12"/>
        <end position="36"/>
    </location>
</feature>
<protein>
    <submittedName>
        <fullName evidence="7">ABC transporter permease</fullName>
    </submittedName>
</protein>
<evidence type="ECO:0000256" key="1">
    <source>
        <dbReference type="ARBA" id="ARBA00004141"/>
    </source>
</evidence>
<feature type="domain" description="ABC-2 type transporter transmembrane" evidence="6">
    <location>
        <begin position="66"/>
        <end position="187"/>
    </location>
</feature>
<keyword evidence="2 5" id="KW-0812">Transmembrane</keyword>
<keyword evidence="8" id="KW-1185">Reference proteome</keyword>
<feature type="transmembrane region" description="Helical" evidence="5">
    <location>
        <begin position="173"/>
        <end position="190"/>
    </location>
</feature>
<dbReference type="InterPro" id="IPR013525">
    <property type="entry name" value="ABC2_TM"/>
</dbReference>
<dbReference type="PANTHER" id="PTHR43471">
    <property type="entry name" value="ABC TRANSPORTER PERMEASE"/>
    <property type="match status" value="1"/>
</dbReference>
<dbReference type="KEGG" id="mmai:sS8_0537"/>
<dbReference type="OrthoDB" id="9794512at2"/>
<dbReference type="AlphaFoldDB" id="A0A250KLP8"/>
<accession>A0A250KLP8</accession>
<feature type="transmembrane region" description="Helical" evidence="5">
    <location>
        <begin position="113"/>
        <end position="136"/>
    </location>
</feature>
<feature type="transmembrane region" description="Helical" evidence="5">
    <location>
        <begin position="62"/>
        <end position="83"/>
    </location>
</feature>
<evidence type="ECO:0000256" key="5">
    <source>
        <dbReference type="SAM" id="Phobius"/>
    </source>
</evidence>
<feature type="transmembrane region" description="Helical" evidence="5">
    <location>
        <begin position="223"/>
        <end position="241"/>
    </location>
</feature>
<proteinExistence type="predicted"/>